<keyword evidence="4 6" id="KW-0238">DNA-binding</keyword>
<dbReference type="RefSeq" id="WP_133942201.1">
    <property type="nucleotide sequence ID" value="NZ_CP038241.1"/>
</dbReference>
<evidence type="ECO:0000313" key="8">
    <source>
        <dbReference type="EMBL" id="QIV96079.1"/>
    </source>
</evidence>
<accession>A0AAE6YJU5</accession>
<dbReference type="NCBIfam" id="NF033543">
    <property type="entry name" value="transpos_IS256"/>
    <property type="match status" value="1"/>
</dbReference>
<keyword evidence="9" id="KW-1185">Reference proteome</keyword>
<feature type="region of interest" description="Disordered" evidence="7">
    <location>
        <begin position="51"/>
        <end position="75"/>
    </location>
</feature>
<reference evidence="8 9" key="1">
    <citation type="submission" date="2019-03" db="EMBL/GenBank/DDBJ databases">
        <title>Complete Genome Sequence of Allofrancisella inopinata Strain SYSU YG23 Isolated from Water-Cooling Systems in China.</title>
        <authorList>
            <person name="Ohrman C."/>
            <person name="Uneklint I."/>
            <person name="Sjodin A."/>
        </authorList>
    </citation>
    <scope>NUCLEOTIDE SEQUENCE [LARGE SCALE GENOMIC DNA]</scope>
    <source>
        <strain evidence="8 9">SYSU YG23</strain>
    </source>
</reference>
<dbReference type="EMBL" id="CP038241">
    <property type="protein sequence ID" value="QIV96079.1"/>
    <property type="molecule type" value="Genomic_DNA"/>
</dbReference>
<evidence type="ECO:0000256" key="2">
    <source>
        <dbReference type="ARBA" id="ARBA00010961"/>
    </source>
</evidence>
<dbReference type="PANTHER" id="PTHR33217">
    <property type="entry name" value="TRANSPOSASE FOR INSERTION SEQUENCE ELEMENT IS1081"/>
    <property type="match status" value="1"/>
</dbReference>
<evidence type="ECO:0000256" key="5">
    <source>
        <dbReference type="ARBA" id="ARBA00023172"/>
    </source>
</evidence>
<evidence type="ECO:0000313" key="9">
    <source>
        <dbReference type="Proteomes" id="UP000502004"/>
    </source>
</evidence>
<gene>
    <name evidence="8" type="ORF">E4K63_04250</name>
</gene>
<dbReference type="GO" id="GO:0006313">
    <property type="term" value="P:DNA transposition"/>
    <property type="evidence" value="ECO:0007669"/>
    <property type="project" value="UniProtKB-UniRule"/>
</dbReference>
<keyword evidence="6" id="KW-0814">Transposable element</keyword>
<evidence type="ECO:0000256" key="3">
    <source>
        <dbReference type="ARBA" id="ARBA00022578"/>
    </source>
</evidence>
<protein>
    <recommendedName>
        <fullName evidence="6">Mutator family transposase</fullName>
    </recommendedName>
</protein>
<dbReference type="KEGG" id="aii:E4K63_04250"/>
<dbReference type="InterPro" id="IPR001207">
    <property type="entry name" value="Transposase_mutator"/>
</dbReference>
<keyword evidence="3 6" id="KW-0815">Transposition</keyword>
<proteinExistence type="inferred from homology"/>
<dbReference type="PANTHER" id="PTHR33217:SF5">
    <property type="entry name" value="MUTATOR FAMILY TRANSPOSASE"/>
    <property type="match status" value="1"/>
</dbReference>
<dbReference type="Pfam" id="PF00872">
    <property type="entry name" value="Transposase_mut"/>
    <property type="match status" value="1"/>
</dbReference>
<evidence type="ECO:0000256" key="7">
    <source>
        <dbReference type="SAM" id="MobiDB-lite"/>
    </source>
</evidence>
<evidence type="ECO:0000256" key="4">
    <source>
        <dbReference type="ARBA" id="ARBA00023125"/>
    </source>
</evidence>
<comment type="similarity">
    <text evidence="2 6">Belongs to the transposase mutator family.</text>
</comment>
<feature type="compositionally biased region" description="Low complexity" evidence="7">
    <location>
        <begin position="57"/>
        <end position="75"/>
    </location>
</feature>
<comment type="function">
    <text evidence="1 6">Required for the transposition of the insertion element.</text>
</comment>
<dbReference type="GO" id="GO:0004803">
    <property type="term" value="F:transposase activity"/>
    <property type="evidence" value="ECO:0007669"/>
    <property type="project" value="UniProtKB-UniRule"/>
</dbReference>
<name>A0AAE6YJU5_9GAMM</name>
<dbReference type="PROSITE" id="PS01007">
    <property type="entry name" value="TRANSPOSASE_MUTATOR"/>
    <property type="match status" value="1"/>
</dbReference>
<dbReference type="GO" id="GO:0003677">
    <property type="term" value="F:DNA binding"/>
    <property type="evidence" value="ECO:0007669"/>
    <property type="project" value="UniProtKB-UniRule"/>
</dbReference>
<dbReference type="AlphaFoldDB" id="A0AAE6YJU5"/>
<evidence type="ECO:0000256" key="6">
    <source>
        <dbReference type="RuleBase" id="RU365089"/>
    </source>
</evidence>
<sequence>MSKKEKTIYDSIADQLIDSGADLSQLFEKDGVLKQLTKSLLEKALEGEMNHHLGYPRNQRSNQVNSRNGSSLKTLTTDTGKLDISVPRDRNSAFEPQIIPKRVTKIKGLDDKIISMYARGLSVSDIQSQLYDLYETEVSSGFISEVTNSVLEEVYAWQNRALENIYPIVYFDCIVTKVRQDKQIINKAVYVALGLNMDGKKEVLGLWMSKNEGAKYWLSVFTELKNRGLQDILIVCTDNLKGMNESILAVYPQAEHQLCIVHQIRNSLKYVSYKNKKQVAADLKTIYTAVNEDTAMDALEVFKGKYDCIYPQISKSWDKHWDNLINFLKYPKQIRTVIYTTNAIESLNSQFRKVIKNKKVFPSDDSVYKILYLAIRNLEKKWTMPARTWKEAMPYFIIHFEDRLQAYL</sequence>
<organism evidence="8 9">
    <name type="scientific">Allofrancisella inopinata</name>
    <dbReference type="NCBI Taxonomy" id="1085647"/>
    <lineage>
        <taxon>Bacteria</taxon>
        <taxon>Pseudomonadati</taxon>
        <taxon>Pseudomonadota</taxon>
        <taxon>Gammaproteobacteria</taxon>
        <taxon>Thiotrichales</taxon>
        <taxon>Francisellaceae</taxon>
        <taxon>Allofrancisella</taxon>
    </lineage>
</organism>
<keyword evidence="5 6" id="KW-0233">DNA recombination</keyword>
<evidence type="ECO:0000256" key="1">
    <source>
        <dbReference type="ARBA" id="ARBA00002190"/>
    </source>
</evidence>
<dbReference type="Proteomes" id="UP000502004">
    <property type="component" value="Chromosome"/>
</dbReference>